<comment type="subcellular location">
    <subcellularLocation>
        <location evidence="1">Secreted</location>
    </subcellularLocation>
</comment>
<keyword evidence="2" id="KW-0964">Secreted</keyword>
<reference evidence="6 7" key="1">
    <citation type="submission" date="2024-06" db="EMBL/GenBank/DDBJ databases">
        <authorList>
            <person name="Pan Q."/>
            <person name="Wen M."/>
            <person name="Jouanno E."/>
            <person name="Zahm M."/>
            <person name="Klopp C."/>
            <person name="Cabau C."/>
            <person name="Louis A."/>
            <person name="Berthelot C."/>
            <person name="Parey E."/>
            <person name="Roest Crollius H."/>
            <person name="Montfort J."/>
            <person name="Robinson-Rechavi M."/>
            <person name="Bouchez O."/>
            <person name="Lampietro C."/>
            <person name="Lopez Roques C."/>
            <person name="Donnadieu C."/>
            <person name="Postlethwait J."/>
            <person name="Bobe J."/>
            <person name="Verreycken H."/>
            <person name="Guiguen Y."/>
        </authorList>
    </citation>
    <scope>NUCLEOTIDE SEQUENCE [LARGE SCALE GENOMIC DNA]</scope>
    <source>
        <strain evidence="6">Up_M1</strain>
        <tissue evidence="6">Testis</tissue>
    </source>
</reference>
<gene>
    <name evidence="6" type="ORF">UPYG_G00048850</name>
</gene>
<keyword evidence="7" id="KW-1185">Reference proteome</keyword>
<feature type="signal peptide" evidence="5">
    <location>
        <begin position="1"/>
        <end position="23"/>
    </location>
</feature>
<keyword evidence="4" id="KW-0325">Glycoprotein</keyword>
<protein>
    <recommendedName>
        <fullName evidence="8">Apolipoprotein M</fullName>
    </recommendedName>
</protein>
<dbReference type="EMBL" id="JAGEUA010000001">
    <property type="protein sequence ID" value="KAL1023911.1"/>
    <property type="molecule type" value="Genomic_DNA"/>
</dbReference>
<dbReference type="PANTHER" id="PTHR11967">
    <property type="entry name" value="ALPHA-1-ACID GLYCOPROTEIN"/>
    <property type="match status" value="1"/>
</dbReference>
<evidence type="ECO:0000313" key="6">
    <source>
        <dbReference type="EMBL" id="KAL1023911.1"/>
    </source>
</evidence>
<sequence length="247" mass="27132">MSRVSMLVVGVTVIFCLVSLSQTAPAPQSCEMLLKPLEMKTVDPLIGKWSGIASSSSQAGARTTVKITVENIKAVISAGTHPNMIKDTIYMKTLGGGCSSYSINMTLEDNKLSWFFIVPASAVFLPTCPDCLTIYQTIDIDGKNYKSLDLFSQRRQLTPDEMFQFKTQVECLGLPSPYSITSEKEHCPDSTEISSGMEETVRQVMTIMETDVAKVLLGITDFIIEKAEEGGKDNGKVFLESLMNWIS</sequence>
<evidence type="ECO:0008006" key="8">
    <source>
        <dbReference type="Google" id="ProtNLM"/>
    </source>
</evidence>
<feature type="chain" id="PRO_5044843247" description="Apolipoprotein M" evidence="5">
    <location>
        <begin position="24"/>
        <end position="247"/>
    </location>
</feature>
<evidence type="ECO:0000256" key="1">
    <source>
        <dbReference type="ARBA" id="ARBA00004613"/>
    </source>
</evidence>
<evidence type="ECO:0000256" key="4">
    <source>
        <dbReference type="ARBA" id="ARBA00023180"/>
    </source>
</evidence>
<dbReference type="GO" id="GO:0005576">
    <property type="term" value="C:extracellular region"/>
    <property type="evidence" value="ECO:0007669"/>
    <property type="project" value="UniProtKB-SubCell"/>
</dbReference>
<dbReference type="Proteomes" id="UP001557470">
    <property type="component" value="Unassembled WGS sequence"/>
</dbReference>
<dbReference type="AlphaFoldDB" id="A0ABD0YD78"/>
<evidence type="ECO:0000256" key="2">
    <source>
        <dbReference type="ARBA" id="ARBA00022525"/>
    </source>
</evidence>
<dbReference type="SUPFAM" id="SSF50814">
    <property type="entry name" value="Lipocalins"/>
    <property type="match status" value="1"/>
</dbReference>
<accession>A0ABD0YD78</accession>
<evidence type="ECO:0000256" key="5">
    <source>
        <dbReference type="SAM" id="SignalP"/>
    </source>
</evidence>
<dbReference type="PANTHER" id="PTHR11967:SF2">
    <property type="entry name" value="ALPHA-1-ACID GLYCOPROTEIN 1"/>
    <property type="match status" value="1"/>
</dbReference>
<name>A0ABD0YD78_UMBPY</name>
<evidence type="ECO:0000256" key="3">
    <source>
        <dbReference type="ARBA" id="ARBA00022729"/>
    </source>
</evidence>
<organism evidence="6 7">
    <name type="scientific">Umbra pygmaea</name>
    <name type="common">Eastern mudminnow</name>
    <dbReference type="NCBI Taxonomy" id="75934"/>
    <lineage>
        <taxon>Eukaryota</taxon>
        <taxon>Metazoa</taxon>
        <taxon>Chordata</taxon>
        <taxon>Craniata</taxon>
        <taxon>Vertebrata</taxon>
        <taxon>Euteleostomi</taxon>
        <taxon>Actinopterygii</taxon>
        <taxon>Neopterygii</taxon>
        <taxon>Teleostei</taxon>
        <taxon>Protacanthopterygii</taxon>
        <taxon>Esociformes</taxon>
        <taxon>Umbridae</taxon>
        <taxon>Umbra</taxon>
    </lineage>
</organism>
<evidence type="ECO:0000313" key="7">
    <source>
        <dbReference type="Proteomes" id="UP001557470"/>
    </source>
</evidence>
<comment type="caution">
    <text evidence="6">The sequence shown here is derived from an EMBL/GenBank/DDBJ whole genome shotgun (WGS) entry which is preliminary data.</text>
</comment>
<proteinExistence type="predicted"/>
<dbReference type="Gene3D" id="2.40.128.20">
    <property type="match status" value="1"/>
</dbReference>
<keyword evidence="3 5" id="KW-0732">Signal</keyword>
<dbReference type="InterPro" id="IPR012674">
    <property type="entry name" value="Calycin"/>
</dbReference>